<feature type="domain" description="Ricin B lectin" evidence="3">
    <location>
        <begin position="268"/>
        <end position="395"/>
    </location>
</feature>
<feature type="compositionally biased region" description="Polar residues" evidence="1">
    <location>
        <begin position="167"/>
        <end position="184"/>
    </location>
</feature>
<name>A0A4U0S020_9ACTN</name>
<dbReference type="InterPro" id="IPR035992">
    <property type="entry name" value="Ricin_B-like_lectins"/>
</dbReference>
<keyword evidence="5" id="KW-1185">Reference proteome</keyword>
<evidence type="ECO:0000259" key="3">
    <source>
        <dbReference type="SMART" id="SM00458"/>
    </source>
</evidence>
<comment type="caution">
    <text evidence="4">The sequence shown here is derived from an EMBL/GenBank/DDBJ whole genome shotgun (WGS) entry which is preliminary data.</text>
</comment>
<feature type="compositionally biased region" description="Gly residues" evidence="1">
    <location>
        <begin position="10"/>
        <end position="19"/>
    </location>
</feature>
<dbReference type="SMART" id="SM00458">
    <property type="entry name" value="RICIN"/>
    <property type="match status" value="1"/>
</dbReference>
<keyword evidence="2" id="KW-0472">Membrane</keyword>
<feature type="region of interest" description="Disordered" evidence="1">
    <location>
        <begin position="1"/>
        <end position="41"/>
    </location>
</feature>
<evidence type="ECO:0000313" key="5">
    <source>
        <dbReference type="Proteomes" id="UP000305778"/>
    </source>
</evidence>
<evidence type="ECO:0000256" key="2">
    <source>
        <dbReference type="SAM" id="Phobius"/>
    </source>
</evidence>
<dbReference type="SUPFAM" id="SSF50370">
    <property type="entry name" value="Ricin B-like lectins"/>
    <property type="match status" value="1"/>
</dbReference>
<feature type="compositionally biased region" description="Low complexity" evidence="1">
    <location>
        <begin position="210"/>
        <end position="266"/>
    </location>
</feature>
<dbReference type="Proteomes" id="UP000305778">
    <property type="component" value="Unassembled WGS sequence"/>
</dbReference>
<reference evidence="4 5" key="1">
    <citation type="submission" date="2019-04" db="EMBL/GenBank/DDBJ databases">
        <title>Streptomyces oryziradicis sp. nov., a novel actinomycete isolated from rhizosphere soil of rice (Oryza sativa L.).</title>
        <authorList>
            <person name="Li C."/>
        </authorList>
    </citation>
    <scope>NUCLEOTIDE SEQUENCE [LARGE SCALE GENOMIC DNA]</scope>
    <source>
        <strain evidence="4 5">NEAU-C40</strain>
    </source>
</reference>
<keyword evidence="2" id="KW-1133">Transmembrane helix</keyword>
<dbReference type="OrthoDB" id="4175653at2"/>
<accession>A0A4U0S020</accession>
<keyword evidence="2" id="KW-0812">Transmembrane</keyword>
<dbReference type="AlphaFoldDB" id="A0A4U0S020"/>
<feature type="region of interest" description="Disordered" evidence="1">
    <location>
        <begin position="167"/>
        <end position="266"/>
    </location>
</feature>
<evidence type="ECO:0000256" key="1">
    <source>
        <dbReference type="SAM" id="MobiDB-lite"/>
    </source>
</evidence>
<protein>
    <recommendedName>
        <fullName evidence="3">Ricin B lectin domain-containing protein</fullName>
    </recommendedName>
</protein>
<sequence>METGGERPVGTGGTQGNSGGAVRARGKAGASVRARSFPPGANRRCGGFAPCRIRHCEGNTSAPGGNSVWSDRWRHFGAAGSRARSTHLSQEAAMGEPEQTNSGGPGVHGFARSFAATLRQPGEQDKPNVVSRMVVICVTVAVIIGGAVGVGMLLSYQRQQNNKKASASTVALQTHASPSSTGATSAKPGATKHSSTPSPVQKAAGAVSAGSQGKSTSQLTTSQTGAGTTTTGSGSGSPTTGSGSSGSGSTSSGSGSTTPKSTSTAAPLPARSIISYASSRCIDVTNGSTTPGTQLQIWDCNGYNWQQWSFPSDGTVRSMGMCLAVAGGSTANGAAIQLAKCNGSSAQKFTLNSSYDLVNANANKCVDVKDQQTANGTPLQLWSCEGASNQKWHLG</sequence>
<dbReference type="Gene3D" id="2.80.10.50">
    <property type="match status" value="2"/>
</dbReference>
<feature type="transmembrane region" description="Helical" evidence="2">
    <location>
        <begin position="133"/>
        <end position="154"/>
    </location>
</feature>
<evidence type="ECO:0000313" key="4">
    <source>
        <dbReference type="EMBL" id="TKA02066.1"/>
    </source>
</evidence>
<dbReference type="InterPro" id="IPR000772">
    <property type="entry name" value="Ricin_B_lectin"/>
</dbReference>
<feature type="compositionally biased region" description="Low complexity" evidence="1">
    <location>
        <begin position="20"/>
        <end position="36"/>
    </location>
</feature>
<organism evidence="4 5">
    <name type="scientific">Actinacidiphila oryziradicis</name>
    <dbReference type="NCBI Taxonomy" id="2571141"/>
    <lineage>
        <taxon>Bacteria</taxon>
        <taxon>Bacillati</taxon>
        <taxon>Actinomycetota</taxon>
        <taxon>Actinomycetes</taxon>
        <taxon>Kitasatosporales</taxon>
        <taxon>Streptomycetaceae</taxon>
        <taxon>Actinacidiphila</taxon>
    </lineage>
</organism>
<gene>
    <name evidence="4" type="ORF">FCI23_39165</name>
</gene>
<dbReference type="EMBL" id="SUMC01000065">
    <property type="protein sequence ID" value="TKA02066.1"/>
    <property type="molecule type" value="Genomic_DNA"/>
</dbReference>
<dbReference type="Pfam" id="PF00652">
    <property type="entry name" value="Ricin_B_lectin"/>
    <property type="match status" value="1"/>
</dbReference>
<dbReference type="PROSITE" id="PS50231">
    <property type="entry name" value="RICIN_B_LECTIN"/>
    <property type="match status" value="1"/>
</dbReference>
<proteinExistence type="predicted"/>